<sequence>MGLDLTWDPKVEKVSDLSPRSNIDSSSPILVIRQGKEKLLNPGR</sequence>
<dbReference type="Proteomes" id="UP001161497">
    <property type="component" value="Chromosome"/>
</dbReference>
<proteinExistence type="predicted"/>
<accession>A0ABM9IAK8</accession>
<protein>
    <submittedName>
        <fullName evidence="1">Uncharacterized protein</fullName>
    </submittedName>
</protein>
<evidence type="ECO:0000313" key="2">
    <source>
        <dbReference type="Proteomes" id="UP001161497"/>
    </source>
</evidence>
<dbReference type="EMBL" id="OX458932">
    <property type="protein sequence ID" value="CAI9084680.1"/>
    <property type="molecule type" value="Genomic_DNA"/>
</dbReference>
<reference evidence="1" key="1">
    <citation type="submission" date="2023-03" db="EMBL/GenBank/DDBJ databases">
        <authorList>
            <person name="Cremers G."/>
            <person name="Picone N."/>
        </authorList>
    </citation>
    <scope>NUCLEOTIDE SEQUENCE</scope>
    <source>
        <strain evidence="1">Sample_alias</strain>
    </source>
</reference>
<evidence type="ECO:0000313" key="1">
    <source>
        <dbReference type="EMBL" id="CAI9084680.1"/>
    </source>
</evidence>
<gene>
    <name evidence="1" type="ORF">MFUM_0283</name>
</gene>
<keyword evidence="2" id="KW-1185">Reference proteome</keyword>
<name>A0ABM9IAK8_9BACT</name>
<organism evidence="1 2">
    <name type="scientific">Candidatus Methylacidiphilum fumarolicum</name>
    <dbReference type="NCBI Taxonomy" id="591154"/>
    <lineage>
        <taxon>Bacteria</taxon>
        <taxon>Pseudomonadati</taxon>
        <taxon>Verrucomicrobiota</taxon>
        <taxon>Methylacidiphilae</taxon>
        <taxon>Methylacidiphilales</taxon>
        <taxon>Methylacidiphilaceae</taxon>
        <taxon>Methylacidiphilum (ex Ratnadevi et al. 2023)</taxon>
    </lineage>
</organism>